<organism evidence="1 2">
    <name type="scientific">Prevotella dentalis (strain ATCC 49559 / DSM 3688 / JCM 13448 / NCTC 12043 / ES 2772)</name>
    <name type="common">Mitsuokella dentalis</name>
    <dbReference type="NCBI Taxonomy" id="908937"/>
    <lineage>
        <taxon>Bacteria</taxon>
        <taxon>Pseudomonadati</taxon>
        <taxon>Bacteroidota</taxon>
        <taxon>Bacteroidia</taxon>
        <taxon>Bacteroidales</taxon>
        <taxon>Prevotellaceae</taxon>
        <taxon>Prevotella</taxon>
    </lineage>
</organism>
<evidence type="ECO:0000313" key="1">
    <source>
        <dbReference type="EMBL" id="EGQ16562.1"/>
    </source>
</evidence>
<evidence type="ECO:0000313" key="2">
    <source>
        <dbReference type="Proteomes" id="UP000007820"/>
    </source>
</evidence>
<gene>
    <name evidence="1" type="ORF">HMPREF9136_0411</name>
</gene>
<name>F9D0N3_PREDD</name>
<proteinExistence type="predicted"/>
<dbReference type="Proteomes" id="UP000007820">
    <property type="component" value="Unassembled WGS sequence"/>
</dbReference>
<sequence length="43" mass="4532">MGLAAGRKAYRGAEKRRGGAADSAFIANFAVLPLGRGHIYNKV</sequence>
<reference evidence="1 2" key="1">
    <citation type="submission" date="2011-04" db="EMBL/GenBank/DDBJ databases">
        <authorList>
            <person name="Muzny D."/>
            <person name="Qin X."/>
            <person name="Deng J."/>
            <person name="Jiang H."/>
            <person name="Liu Y."/>
            <person name="Qu J."/>
            <person name="Song X.-Z."/>
            <person name="Zhang L."/>
            <person name="Thornton R."/>
            <person name="Coyle M."/>
            <person name="Francisco L."/>
            <person name="Jackson L."/>
            <person name="Javaid M."/>
            <person name="Korchina V."/>
            <person name="Kovar C."/>
            <person name="Mata R."/>
            <person name="Mathew T."/>
            <person name="Ngo R."/>
            <person name="Nguyen L."/>
            <person name="Nguyen N."/>
            <person name="Okwuonu G."/>
            <person name="Ongeri F."/>
            <person name="Pham C."/>
            <person name="Simmons D."/>
            <person name="Wilczek-Boney K."/>
            <person name="Hale W."/>
            <person name="Jakkamsetti A."/>
            <person name="Pham P."/>
            <person name="Ruth R."/>
            <person name="San Lucas F."/>
            <person name="Warren J."/>
            <person name="Zhang J."/>
            <person name="Zhao Z."/>
            <person name="Zhou C."/>
            <person name="Zhu D."/>
            <person name="Lee S."/>
            <person name="Bess C."/>
            <person name="Blankenburg K."/>
            <person name="Forbes L."/>
            <person name="Fu Q."/>
            <person name="Gubbala S."/>
            <person name="Hirani K."/>
            <person name="Jayaseelan J.C."/>
            <person name="Lara F."/>
            <person name="Munidasa M."/>
            <person name="Palculict T."/>
            <person name="Patil S."/>
            <person name="Pu L.-L."/>
            <person name="Saada N."/>
            <person name="Tang L."/>
            <person name="Weissenberger G."/>
            <person name="Zhu Y."/>
            <person name="Hemphill L."/>
            <person name="Shang Y."/>
            <person name="Youmans B."/>
            <person name="Ayvaz T."/>
            <person name="Ross M."/>
            <person name="Santibanez J."/>
            <person name="Aqrawi P."/>
            <person name="Gross S."/>
            <person name="Joshi V."/>
            <person name="Fowler G."/>
            <person name="Nazareth L."/>
            <person name="Reid J."/>
            <person name="Worley K."/>
            <person name="Petrosino J."/>
            <person name="Highlander S."/>
            <person name="Gibbs R."/>
        </authorList>
    </citation>
    <scope>NUCLEOTIDE SEQUENCE [LARGE SCALE GENOMIC DNA]</scope>
    <source>
        <strain evidence="1 2">DSM 3688</strain>
    </source>
</reference>
<dbReference type="AlphaFoldDB" id="F9D0N3"/>
<dbReference type="EMBL" id="AFPW01000006">
    <property type="protein sequence ID" value="EGQ16562.1"/>
    <property type="molecule type" value="Genomic_DNA"/>
</dbReference>
<protein>
    <submittedName>
        <fullName evidence="1">Uncharacterized protein</fullName>
    </submittedName>
</protein>
<comment type="caution">
    <text evidence="1">The sequence shown here is derived from an EMBL/GenBank/DDBJ whole genome shotgun (WGS) entry which is preliminary data.</text>
</comment>
<accession>F9D0N3</accession>